<dbReference type="InterPro" id="IPR006076">
    <property type="entry name" value="FAD-dep_OxRdtase"/>
</dbReference>
<evidence type="ECO:0000313" key="3">
    <source>
        <dbReference type="EMBL" id="SDK14060.1"/>
    </source>
</evidence>
<dbReference type="GO" id="GO:0005737">
    <property type="term" value="C:cytoplasm"/>
    <property type="evidence" value="ECO:0007669"/>
    <property type="project" value="TreeGrafter"/>
</dbReference>
<dbReference type="Gene3D" id="3.30.9.10">
    <property type="entry name" value="D-Amino Acid Oxidase, subunit A, domain 2"/>
    <property type="match status" value="1"/>
</dbReference>
<dbReference type="SUPFAM" id="SSF54373">
    <property type="entry name" value="FAD-linked reductases, C-terminal domain"/>
    <property type="match status" value="1"/>
</dbReference>
<dbReference type="PANTHER" id="PTHR13847:SF289">
    <property type="entry name" value="GLYCINE OXIDASE"/>
    <property type="match status" value="1"/>
</dbReference>
<keyword evidence="1" id="KW-0560">Oxidoreductase</keyword>
<evidence type="ECO:0000256" key="1">
    <source>
        <dbReference type="ARBA" id="ARBA00023002"/>
    </source>
</evidence>
<dbReference type="Proteomes" id="UP000199328">
    <property type="component" value="Unassembled WGS sequence"/>
</dbReference>
<accession>A0A1G8ZIV0</accession>
<organism evidence="3 4">
    <name type="scientific">Meinhardsimonia xiamenensis</name>
    <dbReference type="NCBI Taxonomy" id="990712"/>
    <lineage>
        <taxon>Bacteria</taxon>
        <taxon>Pseudomonadati</taxon>
        <taxon>Pseudomonadota</taxon>
        <taxon>Alphaproteobacteria</taxon>
        <taxon>Rhodobacterales</taxon>
        <taxon>Paracoccaceae</taxon>
        <taxon>Meinhardsimonia</taxon>
    </lineage>
</organism>
<dbReference type="PANTHER" id="PTHR13847">
    <property type="entry name" value="SARCOSINE DEHYDROGENASE-RELATED"/>
    <property type="match status" value="1"/>
</dbReference>
<proteinExistence type="predicted"/>
<evidence type="ECO:0000313" key="4">
    <source>
        <dbReference type="Proteomes" id="UP000199328"/>
    </source>
</evidence>
<dbReference type="Gene3D" id="3.50.50.60">
    <property type="entry name" value="FAD/NAD(P)-binding domain"/>
    <property type="match status" value="2"/>
</dbReference>
<feature type="domain" description="FAD dependent oxidoreductase" evidence="2">
    <location>
        <begin position="7"/>
        <end position="396"/>
    </location>
</feature>
<keyword evidence="4" id="KW-1185">Reference proteome</keyword>
<dbReference type="SUPFAM" id="SSF51905">
    <property type="entry name" value="FAD/NAD(P)-binding domain"/>
    <property type="match status" value="1"/>
</dbReference>
<evidence type="ECO:0000259" key="2">
    <source>
        <dbReference type="Pfam" id="PF01266"/>
    </source>
</evidence>
<dbReference type="Pfam" id="PF01266">
    <property type="entry name" value="DAO"/>
    <property type="match status" value="1"/>
</dbReference>
<sequence length="419" mass="45544">MGQGISVAVVGAGIVGVSTALWLQREGHRVTLIDREGPAAGASYGNGGVLASAAVVPVTVPGLLAKAPRMLLDPNQPLFLRWRHLPRLAPWLWRYLSHANARETRRIARAIHGVVADSLSEHLALARGTLAERFVVPSDYLYVYRSRQEFRADAFGWSLREELGWQWEELEGPAFHAYDPVFSRELGFAVRFAGHGHITDPAAYLRALAAHFQTEGGRVIRAEVTDIAREAGRVTGVRAGGETIAAEAVVIAAGAWSGALTRRLGLNVPLETERGYHLELWEPSAMPRAPVMIAGGKFVVTPMEGRLRLAGVVEFGGLAAGPRRAPVELLRRGARAAMPGLRWKEERVWMGHRPTTADSIPVIGEVPGVEGVWLGFGHHHIGLTAGPRTGRLLAQMISGRKPNLDVAPYTPARFARQRP</sequence>
<dbReference type="InterPro" id="IPR036188">
    <property type="entry name" value="FAD/NAD-bd_sf"/>
</dbReference>
<dbReference type="AlphaFoldDB" id="A0A1G8ZIV0"/>
<name>A0A1G8ZIV0_9RHOB</name>
<gene>
    <name evidence="3" type="ORF">SAMN05216257_101724</name>
</gene>
<dbReference type="EMBL" id="FNFV01000001">
    <property type="protein sequence ID" value="SDK14060.1"/>
    <property type="molecule type" value="Genomic_DNA"/>
</dbReference>
<dbReference type="GO" id="GO:0016491">
    <property type="term" value="F:oxidoreductase activity"/>
    <property type="evidence" value="ECO:0007669"/>
    <property type="project" value="UniProtKB-KW"/>
</dbReference>
<reference evidence="4" key="1">
    <citation type="submission" date="2016-10" db="EMBL/GenBank/DDBJ databases">
        <authorList>
            <person name="Varghese N."/>
            <person name="Submissions S."/>
        </authorList>
    </citation>
    <scope>NUCLEOTIDE SEQUENCE [LARGE SCALE GENOMIC DNA]</scope>
    <source>
        <strain evidence="4">CGMCC 1.10789</strain>
    </source>
</reference>
<dbReference type="STRING" id="990712.SAMN05216257_101724"/>
<dbReference type="RefSeq" id="WP_092498170.1">
    <property type="nucleotide sequence ID" value="NZ_FNFV01000001.1"/>
</dbReference>
<dbReference type="OrthoDB" id="9805337at2"/>
<protein>
    <submittedName>
        <fullName evidence="3">D-amino-acid dehydrogenase</fullName>
    </submittedName>
</protein>